<dbReference type="EMBL" id="ML976981">
    <property type="protein sequence ID" value="KAF1961104.1"/>
    <property type="molecule type" value="Genomic_DNA"/>
</dbReference>
<protein>
    <submittedName>
        <fullName evidence="2">Uncharacterized protein</fullName>
    </submittedName>
</protein>
<feature type="region of interest" description="Disordered" evidence="1">
    <location>
        <begin position="1"/>
        <end position="23"/>
    </location>
</feature>
<dbReference type="Proteomes" id="UP000800035">
    <property type="component" value="Unassembled WGS sequence"/>
</dbReference>
<evidence type="ECO:0000313" key="3">
    <source>
        <dbReference type="Proteomes" id="UP000800035"/>
    </source>
</evidence>
<evidence type="ECO:0000256" key="1">
    <source>
        <dbReference type="SAM" id="MobiDB-lite"/>
    </source>
</evidence>
<gene>
    <name evidence="2" type="ORF">CC80DRAFT_589540</name>
</gene>
<sequence length="437" mass="47020">MGRGKRTQKAAVVDGDVTNNKENERHFEQQYYEQEMEIESTSVFVTPAPRASKFVEATMNSRSSIHPPPNEQWEALGIDHLIQGFNEENSMPAVKRKVSRTPSSSAVPMSETAGAAKEAGAHEGALGRFSRAVASWFGAGGGLSLGKRKAGNDAAEKSSVQVAGVERAADAKERAEAAYAEAKARGLLPAPKVFVRPTMRAQRPGVVAGTSTPSALPPTPSSAILALPRTPTLYKSPSKKDLHKQKKLSKRVSDLEHRLAEARKELALTLSPANVNAHPVPPVPVNYSSPIAMESPLKQGRSAIIESIAPPKQDEPATPIGKIVKKRKAVPNSNNSNKTNDDATYKPIPTDSDYSHDSEHELKRPKTSSSNKLKRKPSSRLVKKKTATVTKEEEVVIVVPDASVGVPPIPSIPKGVDGKRSKIVNPDGYGGLEHEMF</sequence>
<name>A0A6A5U8U9_9PLEO</name>
<evidence type="ECO:0000313" key="2">
    <source>
        <dbReference type="EMBL" id="KAF1961104.1"/>
    </source>
</evidence>
<feature type="compositionally biased region" description="Basic residues" evidence="1">
    <location>
        <begin position="372"/>
        <end position="386"/>
    </location>
</feature>
<feature type="compositionally biased region" description="Basic and acidic residues" evidence="1">
    <location>
        <begin position="353"/>
        <end position="364"/>
    </location>
</feature>
<accession>A0A6A5U8U9</accession>
<reference evidence="2" key="1">
    <citation type="journal article" date="2020" name="Stud. Mycol.">
        <title>101 Dothideomycetes genomes: a test case for predicting lifestyles and emergence of pathogens.</title>
        <authorList>
            <person name="Haridas S."/>
            <person name="Albert R."/>
            <person name="Binder M."/>
            <person name="Bloem J."/>
            <person name="Labutti K."/>
            <person name="Salamov A."/>
            <person name="Andreopoulos B."/>
            <person name="Baker S."/>
            <person name="Barry K."/>
            <person name="Bills G."/>
            <person name="Bluhm B."/>
            <person name="Cannon C."/>
            <person name="Castanera R."/>
            <person name="Culley D."/>
            <person name="Daum C."/>
            <person name="Ezra D."/>
            <person name="Gonzalez J."/>
            <person name="Henrissat B."/>
            <person name="Kuo A."/>
            <person name="Liang C."/>
            <person name="Lipzen A."/>
            <person name="Lutzoni F."/>
            <person name="Magnuson J."/>
            <person name="Mondo S."/>
            <person name="Nolan M."/>
            <person name="Ohm R."/>
            <person name="Pangilinan J."/>
            <person name="Park H.-J."/>
            <person name="Ramirez L."/>
            <person name="Alfaro M."/>
            <person name="Sun H."/>
            <person name="Tritt A."/>
            <person name="Yoshinaga Y."/>
            <person name="Zwiers L.-H."/>
            <person name="Turgeon B."/>
            <person name="Goodwin S."/>
            <person name="Spatafora J."/>
            <person name="Crous P."/>
            <person name="Grigoriev I."/>
        </authorList>
    </citation>
    <scope>NUCLEOTIDE SEQUENCE</scope>
    <source>
        <strain evidence="2">CBS 675.92</strain>
    </source>
</reference>
<keyword evidence="3" id="KW-1185">Reference proteome</keyword>
<organism evidence="2 3">
    <name type="scientific">Byssothecium circinans</name>
    <dbReference type="NCBI Taxonomy" id="147558"/>
    <lineage>
        <taxon>Eukaryota</taxon>
        <taxon>Fungi</taxon>
        <taxon>Dikarya</taxon>
        <taxon>Ascomycota</taxon>
        <taxon>Pezizomycotina</taxon>
        <taxon>Dothideomycetes</taxon>
        <taxon>Pleosporomycetidae</taxon>
        <taxon>Pleosporales</taxon>
        <taxon>Massarineae</taxon>
        <taxon>Massarinaceae</taxon>
        <taxon>Byssothecium</taxon>
    </lineage>
</organism>
<dbReference type="AlphaFoldDB" id="A0A6A5U8U9"/>
<feature type="region of interest" description="Disordered" evidence="1">
    <location>
        <begin position="307"/>
        <end position="386"/>
    </location>
</feature>
<feature type="region of interest" description="Disordered" evidence="1">
    <location>
        <begin position="404"/>
        <end position="437"/>
    </location>
</feature>
<proteinExistence type="predicted"/>
<dbReference type="OrthoDB" id="5226996at2759"/>